<comment type="caution">
    <text evidence="2">The sequence shown here is derived from an EMBL/GenBank/DDBJ whole genome shotgun (WGS) entry which is preliminary data.</text>
</comment>
<keyword evidence="3" id="KW-1185">Reference proteome</keyword>
<dbReference type="Proteomes" id="UP001221411">
    <property type="component" value="Unassembled WGS sequence"/>
</dbReference>
<reference evidence="2 3" key="1">
    <citation type="submission" date="2022-11" db="EMBL/GenBank/DDBJ databases">
        <title>Minimal conservation of predation-associated metabolite biosynthetic gene clusters underscores biosynthetic potential of Myxococcota including descriptions for ten novel species: Archangium lansinium sp. nov., Myxococcus landrumus sp. nov., Nannocystis bai.</title>
        <authorList>
            <person name="Ahearne A."/>
            <person name="Stevens C."/>
            <person name="Dowd S."/>
        </authorList>
    </citation>
    <scope>NUCLEOTIDE SEQUENCE [LARGE SCALE GENOMIC DNA]</scope>
    <source>
        <strain evidence="2 3">RJM3</strain>
    </source>
</reference>
<evidence type="ECO:0000313" key="3">
    <source>
        <dbReference type="Proteomes" id="UP001221411"/>
    </source>
</evidence>
<dbReference type="RefSeq" id="WP_271924794.1">
    <property type="nucleotide sequence ID" value="NZ_JAQNDO010000001.1"/>
</dbReference>
<protein>
    <submittedName>
        <fullName evidence="2">Uncharacterized protein</fullName>
    </submittedName>
</protein>
<feature type="region of interest" description="Disordered" evidence="1">
    <location>
        <begin position="62"/>
        <end position="86"/>
    </location>
</feature>
<accession>A0ABT5EZS2</accession>
<proteinExistence type="predicted"/>
<name>A0ABT5EZS2_9BACT</name>
<sequence length="86" mass="9361">MHDVDRARALGQLAEGPALERERRWDCVRLDVDVRAAWGLGKMAAFPSMQLATWSAGVEISSPMVTSPPPVSRATRAPCPFRGEGI</sequence>
<organism evidence="2 3">
    <name type="scientific">Polyangium mundeleinium</name>
    <dbReference type="NCBI Taxonomy" id="2995306"/>
    <lineage>
        <taxon>Bacteria</taxon>
        <taxon>Pseudomonadati</taxon>
        <taxon>Myxococcota</taxon>
        <taxon>Polyangia</taxon>
        <taxon>Polyangiales</taxon>
        <taxon>Polyangiaceae</taxon>
        <taxon>Polyangium</taxon>
    </lineage>
</organism>
<evidence type="ECO:0000256" key="1">
    <source>
        <dbReference type="SAM" id="MobiDB-lite"/>
    </source>
</evidence>
<gene>
    <name evidence="2" type="ORF">POL67_34100</name>
</gene>
<dbReference type="EMBL" id="JAQNDO010000001">
    <property type="protein sequence ID" value="MDC0746412.1"/>
    <property type="molecule type" value="Genomic_DNA"/>
</dbReference>
<evidence type="ECO:0000313" key="2">
    <source>
        <dbReference type="EMBL" id="MDC0746412.1"/>
    </source>
</evidence>